<comment type="caution">
    <text evidence="2">The sequence shown here is derived from an EMBL/GenBank/DDBJ whole genome shotgun (WGS) entry which is preliminary data.</text>
</comment>
<feature type="transmembrane region" description="Helical" evidence="1">
    <location>
        <begin position="12"/>
        <end position="33"/>
    </location>
</feature>
<accession>A0ABS9E159</accession>
<feature type="transmembrane region" description="Helical" evidence="1">
    <location>
        <begin position="210"/>
        <end position="230"/>
    </location>
</feature>
<evidence type="ECO:0000256" key="1">
    <source>
        <dbReference type="SAM" id="Phobius"/>
    </source>
</evidence>
<sequence>MNDQAEARGFGATRILFGVIWAVNTYLQTSPAYAAHFLKMFGADTVTGQPHWVVVYGKWAAGIVGAMGAVSVAHVTIMIDGLLALSLLTGLGFPTMGWVGLIYNLWLWSTIGGFGGPYTKGVTDPGTAIIYALCFFLVIATRAWQSVSLARRPPQTVNLNALHAGRIAFGLLWLFDAFWKWQPFFLHHVLSYLKQARLGEPAWIKAYIEFFIHVLTAIGPLTFGVAAALAETAIAISLLMNIALRWMIPFGIVYSLGIWTTAEGWGAPYGAGFTANKGDVLGTTNIYVIAFLFIAANVYLNNKEKFNRNTKFL</sequence>
<proteinExistence type="predicted"/>
<evidence type="ECO:0000313" key="3">
    <source>
        <dbReference type="Proteomes" id="UP001521209"/>
    </source>
</evidence>
<name>A0ABS9E159_9PROT</name>
<protein>
    <recommendedName>
        <fullName evidence="4">DoxX family protein</fullName>
    </recommendedName>
</protein>
<keyword evidence="3" id="KW-1185">Reference proteome</keyword>
<feature type="transmembrane region" description="Helical" evidence="1">
    <location>
        <begin position="126"/>
        <end position="144"/>
    </location>
</feature>
<gene>
    <name evidence="2" type="ORF">L2A60_18610</name>
</gene>
<reference evidence="2 3" key="1">
    <citation type="submission" date="2022-01" db="EMBL/GenBank/DDBJ databases">
        <authorList>
            <person name="Won M."/>
            <person name="Kim S.-J."/>
            <person name="Kwon S.-W."/>
        </authorList>
    </citation>
    <scope>NUCLEOTIDE SEQUENCE [LARGE SCALE GENOMIC DNA]</scope>
    <source>
        <strain evidence="2 3">KCTC 23505</strain>
    </source>
</reference>
<keyword evidence="1" id="KW-1133">Transmembrane helix</keyword>
<organism evidence="2 3">
    <name type="scientific">Acidiphilium iwatense</name>
    <dbReference type="NCBI Taxonomy" id="768198"/>
    <lineage>
        <taxon>Bacteria</taxon>
        <taxon>Pseudomonadati</taxon>
        <taxon>Pseudomonadota</taxon>
        <taxon>Alphaproteobacteria</taxon>
        <taxon>Acetobacterales</taxon>
        <taxon>Acidocellaceae</taxon>
        <taxon>Acidiphilium</taxon>
    </lineage>
</organism>
<keyword evidence="1" id="KW-0472">Membrane</keyword>
<evidence type="ECO:0008006" key="4">
    <source>
        <dbReference type="Google" id="ProtNLM"/>
    </source>
</evidence>
<feature type="transmembrane region" description="Helical" evidence="1">
    <location>
        <begin position="280"/>
        <end position="300"/>
    </location>
</feature>
<feature type="transmembrane region" description="Helical" evidence="1">
    <location>
        <begin position="156"/>
        <end position="175"/>
    </location>
</feature>
<dbReference type="Proteomes" id="UP001521209">
    <property type="component" value="Unassembled WGS sequence"/>
</dbReference>
<feature type="transmembrane region" description="Helical" evidence="1">
    <location>
        <begin position="82"/>
        <end position="106"/>
    </location>
</feature>
<evidence type="ECO:0000313" key="2">
    <source>
        <dbReference type="EMBL" id="MCF3948673.1"/>
    </source>
</evidence>
<dbReference type="RefSeq" id="WP_235705986.1">
    <property type="nucleotide sequence ID" value="NZ_JAKGBZ010000069.1"/>
</dbReference>
<feature type="transmembrane region" description="Helical" evidence="1">
    <location>
        <begin position="53"/>
        <end position="75"/>
    </location>
</feature>
<dbReference type="EMBL" id="JAKGBZ010000069">
    <property type="protein sequence ID" value="MCF3948673.1"/>
    <property type="molecule type" value="Genomic_DNA"/>
</dbReference>
<feature type="transmembrane region" description="Helical" evidence="1">
    <location>
        <begin position="242"/>
        <end position="260"/>
    </location>
</feature>
<keyword evidence="1" id="KW-0812">Transmembrane</keyword>